<dbReference type="Gene3D" id="1.10.150.900">
    <property type="match status" value="1"/>
</dbReference>
<dbReference type="EMBL" id="BNCP01000002">
    <property type="protein sequence ID" value="GIL70078.1"/>
    <property type="molecule type" value="Genomic_DNA"/>
</dbReference>
<dbReference type="Gene3D" id="3.30.70.360">
    <property type="match status" value="1"/>
</dbReference>
<evidence type="ECO:0000259" key="6">
    <source>
        <dbReference type="Pfam" id="PF07687"/>
    </source>
</evidence>
<name>A0A8J4BVP8_9CHLO</name>
<dbReference type="Proteomes" id="UP000747110">
    <property type="component" value="Unassembled WGS sequence"/>
</dbReference>
<accession>A0A8J4BVP8</accession>
<dbReference type="Proteomes" id="UP000722791">
    <property type="component" value="Unassembled WGS sequence"/>
</dbReference>
<dbReference type="Pfam" id="PF01546">
    <property type="entry name" value="Peptidase_M20"/>
    <property type="match status" value="1"/>
</dbReference>
<dbReference type="InterPro" id="IPR036264">
    <property type="entry name" value="Bact_exopeptidase_dim_dom"/>
</dbReference>
<evidence type="ECO:0000313" key="8">
    <source>
        <dbReference type="EMBL" id="GIL97805.1"/>
    </source>
</evidence>
<dbReference type="SUPFAM" id="SSF53187">
    <property type="entry name" value="Zn-dependent exopeptidases"/>
    <property type="match status" value="1"/>
</dbReference>
<sequence length="527" mass="56990">MYKLITALLSGITLAFIGHLFIPLKTSKTSEIPKPFICPPLDKAAALNRFRGLISFPSISNISREDHVNDQKVFRDMVAYLVRSYPRVWKHLNVEQVGENSLSLLITWPGSNPDLRPVLFVSHYDVVPVTPGSEHAWTYPPFSGELADGYVWGRGSLDIKFGVAALLEAASTLLAPHDSGAAEEAGEDATGDLFQPKRTIIFAFGHDEEVGGGQGAGAIAALLRSRGMDLELVVDEGGAILLNGLRPITSQPVAMVAMAEKGNAMVEVTLRSPGGHSSMPPTDGSDVASQLWRLGTALKLVPTRTRLQPPVTDMLTHVAPYASGWMRPLLERVDQGPVRWLAGVLLRGFGGRELAAMVSTTLSLTRIRAGVADNVLPQEAVLGFNARLLPGQEPVQAVEHLQRAVKLARVNADVRLTEPGASWPGSKVTSSDGHHFQLLRKAIQETWQFDGQAPAVVPFLVMGATDSRHYAALSHGGVMRFVPYAMGDGDLGLIHATNERVRADSFTRGVCTYLRMMQLLAGSESEH</sequence>
<dbReference type="InterPro" id="IPR047177">
    <property type="entry name" value="Pept_M20A"/>
</dbReference>
<feature type="domain" description="Peptidase M20 dimerisation" evidence="6">
    <location>
        <begin position="259"/>
        <end position="406"/>
    </location>
</feature>
<dbReference type="EMBL" id="BNCQ01000005">
    <property type="protein sequence ID" value="GIL97805.1"/>
    <property type="molecule type" value="Genomic_DNA"/>
</dbReference>
<dbReference type="PANTHER" id="PTHR45962">
    <property type="entry name" value="N-FATTY-ACYL-AMINO ACID SYNTHASE/HYDROLASE PM20D1"/>
    <property type="match status" value="1"/>
</dbReference>
<dbReference type="OrthoDB" id="3064516at2759"/>
<comment type="similarity">
    <text evidence="1">Belongs to the peptidase M20A family.</text>
</comment>
<comment type="caution">
    <text evidence="7">The sequence shown here is derived from an EMBL/GenBank/DDBJ whole genome shotgun (WGS) entry which is preliminary data.</text>
</comment>
<gene>
    <name evidence="7" type="ORF">Vretifemale_926</name>
    <name evidence="8" type="ORF">Vretimale_3356</name>
</gene>
<keyword evidence="9" id="KW-1185">Reference proteome</keyword>
<dbReference type="Gene3D" id="3.40.630.10">
    <property type="entry name" value="Zn peptidases"/>
    <property type="match status" value="1"/>
</dbReference>
<dbReference type="InterPro" id="IPR001261">
    <property type="entry name" value="ArgE/DapE_CS"/>
</dbReference>
<keyword evidence="2" id="KW-0645">Protease</keyword>
<evidence type="ECO:0000256" key="1">
    <source>
        <dbReference type="ARBA" id="ARBA00006247"/>
    </source>
</evidence>
<dbReference type="AlphaFoldDB" id="A0A8J4BVP8"/>
<dbReference type="Pfam" id="PF07687">
    <property type="entry name" value="M20_dimer"/>
    <property type="match status" value="1"/>
</dbReference>
<organism evidence="7 9">
    <name type="scientific">Volvox reticuliferus</name>
    <dbReference type="NCBI Taxonomy" id="1737510"/>
    <lineage>
        <taxon>Eukaryota</taxon>
        <taxon>Viridiplantae</taxon>
        <taxon>Chlorophyta</taxon>
        <taxon>core chlorophytes</taxon>
        <taxon>Chlorophyceae</taxon>
        <taxon>CS clade</taxon>
        <taxon>Chlamydomonadales</taxon>
        <taxon>Volvocaceae</taxon>
        <taxon>Volvox</taxon>
    </lineage>
</organism>
<dbReference type="SUPFAM" id="SSF55031">
    <property type="entry name" value="Bacterial exopeptidase dimerisation domain"/>
    <property type="match status" value="1"/>
</dbReference>
<keyword evidence="4" id="KW-0378">Hydrolase</keyword>
<dbReference type="InterPro" id="IPR002933">
    <property type="entry name" value="Peptidase_M20"/>
</dbReference>
<protein>
    <recommendedName>
        <fullName evidence="6">Peptidase M20 dimerisation domain-containing protein</fullName>
    </recommendedName>
</protein>
<evidence type="ECO:0000256" key="4">
    <source>
        <dbReference type="ARBA" id="ARBA00022801"/>
    </source>
</evidence>
<dbReference type="GO" id="GO:0006508">
    <property type="term" value="P:proteolysis"/>
    <property type="evidence" value="ECO:0007669"/>
    <property type="project" value="UniProtKB-KW"/>
</dbReference>
<dbReference type="PROSITE" id="PS00758">
    <property type="entry name" value="ARGE_DAPE_CPG2_1"/>
    <property type="match status" value="1"/>
</dbReference>
<evidence type="ECO:0000256" key="2">
    <source>
        <dbReference type="ARBA" id="ARBA00022670"/>
    </source>
</evidence>
<evidence type="ECO:0000256" key="3">
    <source>
        <dbReference type="ARBA" id="ARBA00022723"/>
    </source>
</evidence>
<dbReference type="InterPro" id="IPR011650">
    <property type="entry name" value="Peptidase_M20_dimer"/>
</dbReference>
<dbReference type="GO" id="GO:0046872">
    <property type="term" value="F:metal ion binding"/>
    <property type="evidence" value="ECO:0007669"/>
    <property type="project" value="UniProtKB-KW"/>
</dbReference>
<proteinExistence type="inferred from homology"/>
<keyword evidence="5" id="KW-0862">Zinc</keyword>
<evidence type="ECO:0000313" key="9">
    <source>
        <dbReference type="Proteomes" id="UP000747110"/>
    </source>
</evidence>
<reference evidence="7" key="1">
    <citation type="journal article" date="2021" name="Proc. Natl. Acad. Sci. U.S.A.">
        <title>Three genomes in the algal genus Volvox reveal the fate of a haploid sex-determining region after a transition to homothallism.</title>
        <authorList>
            <person name="Yamamoto K."/>
            <person name="Hamaji T."/>
            <person name="Kawai-Toyooka H."/>
            <person name="Matsuzaki R."/>
            <person name="Takahashi F."/>
            <person name="Nishimura Y."/>
            <person name="Kawachi M."/>
            <person name="Noguchi H."/>
            <person name="Minakuchi Y."/>
            <person name="Umen J.G."/>
            <person name="Toyoda A."/>
            <person name="Nozaki H."/>
        </authorList>
    </citation>
    <scope>NUCLEOTIDE SEQUENCE</scope>
    <source>
        <strain evidence="8">NIES-3785</strain>
        <strain evidence="7">NIES-3786</strain>
    </source>
</reference>
<dbReference type="GO" id="GO:0008233">
    <property type="term" value="F:peptidase activity"/>
    <property type="evidence" value="ECO:0007669"/>
    <property type="project" value="UniProtKB-KW"/>
</dbReference>
<dbReference type="PANTHER" id="PTHR45962:SF1">
    <property type="entry name" value="N-FATTY-ACYL-AMINO ACID SYNTHASE_HYDROLASE PM20D1"/>
    <property type="match status" value="1"/>
</dbReference>
<keyword evidence="3" id="KW-0479">Metal-binding</keyword>
<evidence type="ECO:0000256" key="5">
    <source>
        <dbReference type="ARBA" id="ARBA00022833"/>
    </source>
</evidence>
<evidence type="ECO:0000313" key="7">
    <source>
        <dbReference type="EMBL" id="GIL70078.1"/>
    </source>
</evidence>